<evidence type="ECO:0000256" key="1">
    <source>
        <dbReference type="SAM" id="Phobius"/>
    </source>
</evidence>
<dbReference type="PANTHER" id="PTHR44329">
    <property type="entry name" value="SERINE/THREONINE-PROTEIN KINASE TNNI3K-RELATED"/>
    <property type="match status" value="1"/>
</dbReference>
<feature type="transmembrane region" description="Helical" evidence="1">
    <location>
        <begin position="12"/>
        <end position="31"/>
    </location>
</feature>
<feature type="transmembrane region" description="Helical" evidence="1">
    <location>
        <begin position="243"/>
        <end position="271"/>
    </location>
</feature>
<evidence type="ECO:0000259" key="2">
    <source>
        <dbReference type="PROSITE" id="PS50011"/>
    </source>
</evidence>
<evidence type="ECO:0000313" key="3">
    <source>
        <dbReference type="EMBL" id="KAF8820181.1"/>
    </source>
</evidence>
<protein>
    <recommendedName>
        <fullName evidence="2">Protein kinase domain-containing protein</fullName>
    </recommendedName>
</protein>
<feature type="domain" description="Protein kinase" evidence="2">
    <location>
        <begin position="365"/>
        <end position="739"/>
    </location>
</feature>
<gene>
    <name evidence="3" type="ORF">IE077_003473</name>
</gene>
<name>A0ABQ7J867_9APIC</name>
<organism evidence="3 4">
    <name type="scientific">Cardiosporidium cionae</name>
    <dbReference type="NCBI Taxonomy" id="476202"/>
    <lineage>
        <taxon>Eukaryota</taxon>
        <taxon>Sar</taxon>
        <taxon>Alveolata</taxon>
        <taxon>Apicomplexa</taxon>
        <taxon>Aconoidasida</taxon>
        <taxon>Nephromycida</taxon>
        <taxon>Cardiosporidium</taxon>
    </lineage>
</organism>
<reference evidence="3 4" key="1">
    <citation type="journal article" date="2020" name="bioRxiv">
        <title>Metabolic contributions of an alphaproteobacterial endosymbiont in the apicomplexan Cardiosporidium cionae.</title>
        <authorList>
            <person name="Hunter E.S."/>
            <person name="Paight C.J."/>
            <person name="Lane C.E."/>
        </authorList>
    </citation>
    <scope>NUCLEOTIDE SEQUENCE [LARGE SCALE GENOMIC DNA]</scope>
    <source>
        <strain evidence="3">ESH_2018</strain>
    </source>
</reference>
<dbReference type="InterPro" id="IPR001245">
    <property type="entry name" value="Ser-Thr/Tyr_kinase_cat_dom"/>
</dbReference>
<dbReference type="InterPro" id="IPR011009">
    <property type="entry name" value="Kinase-like_dom_sf"/>
</dbReference>
<feature type="transmembrane region" description="Helical" evidence="1">
    <location>
        <begin position="174"/>
        <end position="202"/>
    </location>
</feature>
<feature type="transmembrane region" description="Helical" evidence="1">
    <location>
        <begin position="90"/>
        <end position="110"/>
    </location>
</feature>
<dbReference type="Pfam" id="PF07714">
    <property type="entry name" value="PK_Tyr_Ser-Thr"/>
    <property type="match status" value="1"/>
</dbReference>
<comment type="caution">
    <text evidence="3">The sequence shown here is derived from an EMBL/GenBank/DDBJ whole genome shotgun (WGS) entry which is preliminary data.</text>
</comment>
<dbReference type="EMBL" id="JADAQX010000455">
    <property type="protein sequence ID" value="KAF8820181.1"/>
    <property type="molecule type" value="Genomic_DNA"/>
</dbReference>
<dbReference type="PROSITE" id="PS50011">
    <property type="entry name" value="PROTEIN_KINASE_DOM"/>
    <property type="match status" value="1"/>
</dbReference>
<sequence>MVLPFAPNLFVFYGLAATYLLPLGLSFTRVHKVCHYSIRWSPAVLFFLLILISAAVRALSLGLICYLYGGENITAEDFYTTRIFFLLYEGPTQLIDLLFLLLTLHLINVYNETPNIMSQVVFDLENEDEKAQLLLSAHGNSAPFFTESIQVGHSELTTRPVSPCRYSTEKIRMLLNYGFSILAATQFCLAFCSFVLLFTAIITDTLVSYCRNRFVMLGYIVVSWTILLPQSAHSDVKNMTIELMAVTTLLVLTEAVPILLCLDWTIFGILISADDLYLSSFISPADDGVEKPLHVLLEQNYLNQAMIEGEMEDFSRFFQRGNDCRKIIASVLPPLPDSTPADDCSILENIRLQAAYDGTLSSPRISRSSGLGEIICGTFSVPLDYYSFFHRGGKNSAEGFPFNLLHANQCTIRMIDAKRHSKYILEEVKHDARLLQSNLCSYMLPVIATPVVAKPRKQIWLIYPKVRGGISFHAWIHNEEERVHYLLDKSDGVFKNENPAFSSPWGPSEIIKSNSNVNKPSLASSNTYIPLQQAEAIETISPIILNSSSCPVDSFLSKQKSIPKLFSSNASEQPTFKEKREILRRIARGFFEMHGNGICHGHFSSHNVILTIESDGGNHPFILDVGFHTLKRFSAAVERYVFNSPWSAPEILSGECRIFNSKNDVYSFGLVMWECLTGVEPFSNAPIADVKKIVCDYHLRPAIPATIGNDLVKLIRTCWLSNPAQRPTFGHILQVLEGV</sequence>
<feature type="transmembrane region" description="Helical" evidence="1">
    <location>
        <begin position="43"/>
        <end position="70"/>
    </location>
</feature>
<dbReference type="InterPro" id="IPR051681">
    <property type="entry name" value="Ser/Thr_Kinases-Pseudokinases"/>
</dbReference>
<proteinExistence type="predicted"/>
<dbReference type="InterPro" id="IPR000719">
    <property type="entry name" value="Prot_kinase_dom"/>
</dbReference>
<dbReference type="Proteomes" id="UP000823046">
    <property type="component" value="Unassembled WGS sequence"/>
</dbReference>
<evidence type="ECO:0000313" key="4">
    <source>
        <dbReference type="Proteomes" id="UP000823046"/>
    </source>
</evidence>
<keyword evidence="1" id="KW-0812">Transmembrane</keyword>
<dbReference type="SUPFAM" id="SSF56112">
    <property type="entry name" value="Protein kinase-like (PK-like)"/>
    <property type="match status" value="1"/>
</dbReference>
<dbReference type="Gene3D" id="1.10.510.10">
    <property type="entry name" value="Transferase(Phosphotransferase) domain 1"/>
    <property type="match status" value="1"/>
</dbReference>
<keyword evidence="1" id="KW-1133">Transmembrane helix</keyword>
<keyword evidence="1" id="KW-0472">Membrane</keyword>
<keyword evidence="4" id="KW-1185">Reference proteome</keyword>
<feature type="transmembrane region" description="Helical" evidence="1">
    <location>
        <begin position="214"/>
        <end position="231"/>
    </location>
</feature>
<accession>A0ABQ7J867</accession>